<name>A0A137SS75_9BACT</name>
<proteinExistence type="predicted"/>
<dbReference type="AlphaFoldDB" id="A0A137SS75"/>
<dbReference type="PATRIC" id="fig|28125.4.peg.1909"/>
<organism evidence="2 3">
    <name type="scientific">Prevotella bivia</name>
    <dbReference type="NCBI Taxonomy" id="28125"/>
    <lineage>
        <taxon>Bacteria</taxon>
        <taxon>Pseudomonadati</taxon>
        <taxon>Bacteroidota</taxon>
        <taxon>Bacteroidia</taxon>
        <taxon>Bacteroidales</taxon>
        <taxon>Prevotellaceae</taxon>
        <taxon>Prevotella</taxon>
    </lineage>
</organism>
<dbReference type="InterPro" id="IPR036779">
    <property type="entry name" value="LysM_dom_sf"/>
</dbReference>
<accession>A0A137SS75</accession>
<dbReference type="STRING" id="28125.HMPREF3202_01916"/>
<dbReference type="RefSeq" id="WP_061315376.1">
    <property type="nucleotide sequence ID" value="NZ_KQ965707.1"/>
</dbReference>
<dbReference type="PROSITE" id="PS51782">
    <property type="entry name" value="LYSM"/>
    <property type="match status" value="1"/>
</dbReference>
<comment type="caution">
    <text evidence="2">The sequence shown here is derived from an EMBL/GenBank/DDBJ whole genome shotgun (WGS) entry which is preliminary data.</text>
</comment>
<feature type="domain" description="LysM" evidence="1">
    <location>
        <begin position="1"/>
        <end position="48"/>
    </location>
</feature>
<dbReference type="Gene3D" id="3.10.350.10">
    <property type="entry name" value="LysM domain"/>
    <property type="match status" value="1"/>
</dbReference>
<evidence type="ECO:0000313" key="2">
    <source>
        <dbReference type="EMBL" id="KXO15236.1"/>
    </source>
</evidence>
<gene>
    <name evidence="2" type="ORF">HMPREF3202_01916</name>
</gene>
<dbReference type="InterPro" id="IPR018392">
    <property type="entry name" value="LysM"/>
</dbReference>
<reference evidence="2 3" key="1">
    <citation type="submission" date="2016-02" db="EMBL/GenBank/DDBJ databases">
        <authorList>
            <person name="Wen L."/>
            <person name="He K."/>
            <person name="Yang H."/>
        </authorList>
    </citation>
    <scope>NUCLEOTIDE SEQUENCE [LARGE SCALE GENOMIC DNA]</scope>
    <source>
        <strain evidence="2 3">GED7880</strain>
    </source>
</reference>
<sequence>MEVSVKDGQTLSDIAIQEYGSLEALPALAAANGIGMAETLAAGSRLQLPDVSFNRLIQQYCKANDVSPATERGMTDVKLRVFGGEFSPQFN</sequence>
<evidence type="ECO:0000313" key="3">
    <source>
        <dbReference type="Proteomes" id="UP000070093"/>
    </source>
</evidence>
<protein>
    <recommendedName>
        <fullName evidence="1">LysM domain-containing protein</fullName>
    </recommendedName>
</protein>
<evidence type="ECO:0000259" key="1">
    <source>
        <dbReference type="PROSITE" id="PS51782"/>
    </source>
</evidence>
<dbReference type="EMBL" id="LTAG01000111">
    <property type="protein sequence ID" value="KXO15236.1"/>
    <property type="molecule type" value="Genomic_DNA"/>
</dbReference>
<dbReference type="Proteomes" id="UP000070093">
    <property type="component" value="Unassembled WGS sequence"/>
</dbReference>